<evidence type="ECO:0000256" key="1">
    <source>
        <dbReference type="SAM" id="MobiDB-lite"/>
    </source>
</evidence>
<organism evidence="2 3">
    <name type="scientific">Diaporthe australafricana</name>
    <dbReference type="NCBI Taxonomy" id="127596"/>
    <lineage>
        <taxon>Eukaryota</taxon>
        <taxon>Fungi</taxon>
        <taxon>Dikarya</taxon>
        <taxon>Ascomycota</taxon>
        <taxon>Pezizomycotina</taxon>
        <taxon>Sordariomycetes</taxon>
        <taxon>Sordariomycetidae</taxon>
        <taxon>Diaporthales</taxon>
        <taxon>Diaporthaceae</taxon>
        <taxon>Diaporthe</taxon>
    </lineage>
</organism>
<evidence type="ECO:0008006" key="4">
    <source>
        <dbReference type="Google" id="ProtNLM"/>
    </source>
</evidence>
<reference evidence="2 3" key="1">
    <citation type="journal article" date="2024" name="IMA Fungus">
        <title>IMA Genome - F19 : A genome assembly and annotation guide to empower mycologists, including annotated draft genome sequences of Ceratocystis pirilliformis, Diaporthe australafricana, Fusarium ophioides, Paecilomyces lecythidis, and Sporothrix stenoceras.</title>
        <authorList>
            <person name="Aylward J."/>
            <person name="Wilson A.M."/>
            <person name="Visagie C.M."/>
            <person name="Spraker J."/>
            <person name="Barnes I."/>
            <person name="Buitendag C."/>
            <person name="Ceriani C."/>
            <person name="Del Mar Angel L."/>
            <person name="du Plessis D."/>
            <person name="Fuchs T."/>
            <person name="Gasser K."/>
            <person name="Kramer D."/>
            <person name="Li W."/>
            <person name="Munsamy K."/>
            <person name="Piso A."/>
            <person name="Price J.L."/>
            <person name="Sonnekus B."/>
            <person name="Thomas C."/>
            <person name="van der Nest A."/>
            <person name="van Dijk A."/>
            <person name="van Heerden A."/>
            <person name="van Vuuren N."/>
            <person name="Yilmaz N."/>
            <person name="Duong T.A."/>
            <person name="van der Merwe N.A."/>
            <person name="Wingfield M.J."/>
            <person name="Wingfield B.D."/>
        </authorList>
    </citation>
    <scope>NUCLEOTIDE SEQUENCE [LARGE SCALE GENOMIC DNA]</scope>
    <source>
        <strain evidence="2 3">CMW 18300</strain>
    </source>
</reference>
<name>A0ABR3W185_9PEZI</name>
<evidence type="ECO:0000313" key="2">
    <source>
        <dbReference type="EMBL" id="KAL1850649.1"/>
    </source>
</evidence>
<dbReference type="Proteomes" id="UP001583177">
    <property type="component" value="Unassembled WGS sequence"/>
</dbReference>
<feature type="region of interest" description="Disordered" evidence="1">
    <location>
        <begin position="658"/>
        <end position="688"/>
    </location>
</feature>
<evidence type="ECO:0000313" key="3">
    <source>
        <dbReference type="Proteomes" id="UP001583177"/>
    </source>
</evidence>
<proteinExistence type="predicted"/>
<gene>
    <name evidence="2" type="ORF">Daus18300_012860</name>
</gene>
<feature type="region of interest" description="Disordered" evidence="1">
    <location>
        <begin position="22"/>
        <end position="73"/>
    </location>
</feature>
<feature type="compositionally biased region" description="Polar residues" evidence="1">
    <location>
        <begin position="668"/>
        <end position="677"/>
    </location>
</feature>
<accession>A0ABR3W185</accession>
<keyword evidence="3" id="KW-1185">Reference proteome</keyword>
<dbReference type="EMBL" id="JAWRVE010000184">
    <property type="protein sequence ID" value="KAL1850649.1"/>
    <property type="molecule type" value="Genomic_DNA"/>
</dbReference>
<comment type="caution">
    <text evidence="2">The sequence shown here is derived from an EMBL/GenBank/DDBJ whole genome shotgun (WGS) entry which is preliminary data.</text>
</comment>
<sequence>MPIGDLLKSIEGLSSIEGLRCFPRDSDSASDLESNSSDEDYFTRPQMSDDDSFVTAPEQAEKDEPSAKPVMRPKPIAINDLSIGNSILGGHLYGFANQSHLASVEGYEGDDEYNDKYNDEDLQESGEDYGDKMEAYLERGSISDTTAAGTPAALSAWSASNGHREDSIRSDSESYVLSEWITVQDLDSMHQDSIEDNQTRRTVITLTHSSSGKVHIHVRRDINTASRVQNTTPEVQNTTPQMQNEGLKDQMSLRNPWRTMARFRSPATREGVRSGSRFPLECLPAELLLIVAEFLPIESAACLALACKATYSALGTSSFKMPKANRWNFLLLIEDQRPNSYACCVCLKLHRTAHGCFDVRPKCILQRRQDTSLPRCITSGLVKLTGRKYMEDPQACQEYLSWATMAGKKTTRYIKLSTHVISRMISGNFLLRTETYVHPFHNGNLTARSLMELDYMLQYDNGHMIQRLPPLCFHQNWSKYLTNLTLLKDCVETTTCTGEDTYHLHKPKCYTNQQVSETGENGIFFPINACFLFHDQPCQSCKPGPDEICGGEIQGCSKCCTDFSVSAREVAGAGLCLVLSSWKDIGGIAPGEDAKWDNFVNSCVELSWNHIDNPKGMRKESEVGRVYMAYENVAEDEDGHSLRYRPQPDWKMARDLTRRVEKRRRRGSSITDTSARTVSEDDDEDGSW</sequence>
<protein>
    <recommendedName>
        <fullName evidence="4">F-box domain-containing protein</fullName>
    </recommendedName>
</protein>